<keyword evidence="4" id="KW-1133">Transmembrane helix</keyword>
<dbReference type="EMBL" id="CAWYQH010000119">
    <property type="protein sequence ID" value="CAK8690873.1"/>
    <property type="molecule type" value="Genomic_DNA"/>
</dbReference>
<keyword evidence="2" id="KW-1015">Disulfide bond</keyword>
<gene>
    <name evidence="7" type="ORF">CVLEPA_LOCUS23431</name>
</gene>
<dbReference type="InterPro" id="IPR001507">
    <property type="entry name" value="ZP_dom"/>
</dbReference>
<feature type="signal peptide" evidence="5">
    <location>
        <begin position="1"/>
        <end position="20"/>
    </location>
</feature>
<dbReference type="SUPFAM" id="SSF57196">
    <property type="entry name" value="EGF/Laminin"/>
    <property type="match status" value="1"/>
</dbReference>
<evidence type="ECO:0000256" key="4">
    <source>
        <dbReference type="SAM" id="Phobius"/>
    </source>
</evidence>
<accession>A0ABP0GIQ9</accession>
<evidence type="ECO:0000256" key="3">
    <source>
        <dbReference type="SAM" id="MobiDB-lite"/>
    </source>
</evidence>
<sequence>MKLGLVCLWVAGLYVLHVQAQENATIECNPGNITIKVSKTYLDSLFDYLKVDQVFLIDSDEPDVMDPNCMLESKTDYFEIAIGFTSCFARNVTTENEMLEFSYRAILITSGINPSVIVSRDSCTVFTFGCLYQKSYNVSTANSVIPWKPEFTFNLMPSANFSFDITLRLSGETDFVSTTNTTVYSISDQIRANISVENNEPFILKVLTCSIRNLFNGVTYNIIQSSCPTDASTVVTVYSEPNVVQLAFNSPFNSSLTNSMQEYELRCLVDICDPVFQNCTAQICSKRKRRSANKGPGKTLVQISDSFTIAECPECSDGCHETVNDQIKCWCDEGFKLDGDDKTCIAQDPRPNSSPSSSSTALTSTSTTSTTRSTSEISQQRDDKDKMMNMIDRWRTSEGLYYTAFALIILLVILLAVGCFCKYRSYQKPINVADVELKN</sequence>
<dbReference type="Gene3D" id="2.10.25.10">
    <property type="entry name" value="Laminin"/>
    <property type="match status" value="1"/>
</dbReference>
<feature type="domain" description="ZP" evidence="6">
    <location>
        <begin position="27"/>
        <end position="291"/>
    </location>
</feature>
<evidence type="ECO:0000259" key="6">
    <source>
        <dbReference type="PROSITE" id="PS51034"/>
    </source>
</evidence>
<keyword evidence="1 5" id="KW-0732">Signal</keyword>
<dbReference type="PANTHER" id="PTHR14002">
    <property type="entry name" value="ENDOGLIN/TGF-BETA RECEPTOR TYPE III"/>
    <property type="match status" value="1"/>
</dbReference>
<evidence type="ECO:0000313" key="8">
    <source>
        <dbReference type="Proteomes" id="UP001642483"/>
    </source>
</evidence>
<dbReference type="Proteomes" id="UP001642483">
    <property type="component" value="Unassembled WGS sequence"/>
</dbReference>
<keyword evidence="8" id="KW-1185">Reference proteome</keyword>
<evidence type="ECO:0000313" key="7">
    <source>
        <dbReference type="EMBL" id="CAK8690873.1"/>
    </source>
</evidence>
<feature type="region of interest" description="Disordered" evidence="3">
    <location>
        <begin position="346"/>
        <end position="384"/>
    </location>
</feature>
<dbReference type="Gene3D" id="2.60.40.3210">
    <property type="entry name" value="Zona pellucida, ZP-N domain"/>
    <property type="match status" value="1"/>
</dbReference>
<dbReference type="PANTHER" id="PTHR14002:SF54">
    <property type="entry name" value="ZONA PELLUCIDA SPERM-BINDING PROTEIN 2"/>
    <property type="match status" value="1"/>
</dbReference>
<evidence type="ECO:0000256" key="1">
    <source>
        <dbReference type="ARBA" id="ARBA00022729"/>
    </source>
</evidence>
<comment type="caution">
    <text evidence="7">The sequence shown here is derived from an EMBL/GenBank/DDBJ whole genome shotgun (WGS) entry which is preliminary data.</text>
</comment>
<dbReference type="PROSITE" id="PS51034">
    <property type="entry name" value="ZP_2"/>
    <property type="match status" value="1"/>
</dbReference>
<feature type="compositionally biased region" description="Low complexity" evidence="3">
    <location>
        <begin position="353"/>
        <end position="378"/>
    </location>
</feature>
<evidence type="ECO:0000256" key="5">
    <source>
        <dbReference type="SAM" id="SignalP"/>
    </source>
</evidence>
<feature type="chain" id="PRO_5045076430" description="ZP domain-containing protein" evidence="5">
    <location>
        <begin position="21"/>
        <end position="439"/>
    </location>
</feature>
<proteinExistence type="predicted"/>
<dbReference type="SMART" id="SM00241">
    <property type="entry name" value="ZP"/>
    <property type="match status" value="1"/>
</dbReference>
<organism evidence="7 8">
    <name type="scientific">Clavelina lepadiformis</name>
    <name type="common">Light-bulb sea squirt</name>
    <name type="synonym">Ascidia lepadiformis</name>
    <dbReference type="NCBI Taxonomy" id="159417"/>
    <lineage>
        <taxon>Eukaryota</taxon>
        <taxon>Metazoa</taxon>
        <taxon>Chordata</taxon>
        <taxon>Tunicata</taxon>
        <taxon>Ascidiacea</taxon>
        <taxon>Aplousobranchia</taxon>
        <taxon>Clavelinidae</taxon>
        <taxon>Clavelina</taxon>
    </lineage>
</organism>
<protein>
    <recommendedName>
        <fullName evidence="6">ZP domain-containing protein</fullName>
    </recommendedName>
</protein>
<reference evidence="7 8" key="1">
    <citation type="submission" date="2024-02" db="EMBL/GenBank/DDBJ databases">
        <authorList>
            <person name="Daric V."/>
            <person name="Darras S."/>
        </authorList>
    </citation>
    <scope>NUCLEOTIDE SEQUENCE [LARGE SCALE GENOMIC DNA]</scope>
</reference>
<keyword evidence="4" id="KW-0812">Transmembrane</keyword>
<keyword evidence="4" id="KW-0472">Membrane</keyword>
<name>A0ABP0GIQ9_CLALP</name>
<evidence type="ECO:0000256" key="2">
    <source>
        <dbReference type="ARBA" id="ARBA00023157"/>
    </source>
</evidence>
<feature type="transmembrane region" description="Helical" evidence="4">
    <location>
        <begin position="399"/>
        <end position="421"/>
    </location>
</feature>